<dbReference type="PANTHER" id="PTHR24148:SF73">
    <property type="entry name" value="HET DOMAIN PROTEIN (AFU_ORTHOLOGUE AFUA_8G01020)"/>
    <property type="match status" value="1"/>
</dbReference>
<protein>
    <submittedName>
        <fullName evidence="2">HET-domain-containing protein</fullName>
    </submittedName>
</protein>
<dbReference type="EMBL" id="KZ613518">
    <property type="protein sequence ID" value="PMD14826.1"/>
    <property type="molecule type" value="Genomic_DNA"/>
</dbReference>
<dbReference type="InterPro" id="IPR052895">
    <property type="entry name" value="HetReg/Transcr_Mod"/>
</dbReference>
<dbReference type="AlphaFoldDB" id="A0A2J6PLS1"/>
<evidence type="ECO:0000313" key="2">
    <source>
        <dbReference type="EMBL" id="PMD14826.1"/>
    </source>
</evidence>
<accession>A0A2J6PLS1</accession>
<name>A0A2J6PLS1_9HELO</name>
<gene>
    <name evidence="2" type="ORF">NA56DRAFT_583146</name>
</gene>
<proteinExistence type="predicted"/>
<organism evidence="2 3">
    <name type="scientific">Hyaloscypha hepaticicola</name>
    <dbReference type="NCBI Taxonomy" id="2082293"/>
    <lineage>
        <taxon>Eukaryota</taxon>
        <taxon>Fungi</taxon>
        <taxon>Dikarya</taxon>
        <taxon>Ascomycota</taxon>
        <taxon>Pezizomycotina</taxon>
        <taxon>Leotiomycetes</taxon>
        <taxon>Helotiales</taxon>
        <taxon>Hyaloscyphaceae</taxon>
        <taxon>Hyaloscypha</taxon>
    </lineage>
</organism>
<reference evidence="2 3" key="1">
    <citation type="submission" date="2016-05" db="EMBL/GenBank/DDBJ databases">
        <title>A degradative enzymes factory behind the ericoid mycorrhizal symbiosis.</title>
        <authorList>
            <consortium name="DOE Joint Genome Institute"/>
            <person name="Martino E."/>
            <person name="Morin E."/>
            <person name="Grelet G."/>
            <person name="Kuo A."/>
            <person name="Kohler A."/>
            <person name="Daghino S."/>
            <person name="Barry K."/>
            <person name="Choi C."/>
            <person name="Cichocki N."/>
            <person name="Clum A."/>
            <person name="Copeland A."/>
            <person name="Hainaut M."/>
            <person name="Haridas S."/>
            <person name="Labutti K."/>
            <person name="Lindquist E."/>
            <person name="Lipzen A."/>
            <person name="Khouja H.-R."/>
            <person name="Murat C."/>
            <person name="Ohm R."/>
            <person name="Olson A."/>
            <person name="Spatafora J."/>
            <person name="Veneault-Fourrey C."/>
            <person name="Henrissat B."/>
            <person name="Grigoriev I."/>
            <person name="Martin F."/>
            <person name="Perotto S."/>
        </authorList>
    </citation>
    <scope>NUCLEOTIDE SEQUENCE [LARGE SCALE GENOMIC DNA]</scope>
    <source>
        <strain evidence="2 3">UAMH 7357</strain>
    </source>
</reference>
<dbReference type="OrthoDB" id="3563311at2759"/>
<evidence type="ECO:0000259" key="1">
    <source>
        <dbReference type="Pfam" id="PF06985"/>
    </source>
</evidence>
<dbReference type="PANTHER" id="PTHR24148">
    <property type="entry name" value="ANKYRIN REPEAT DOMAIN-CONTAINING PROTEIN 39 HOMOLOG-RELATED"/>
    <property type="match status" value="1"/>
</dbReference>
<dbReference type="STRING" id="1745343.A0A2J6PLS1"/>
<dbReference type="Proteomes" id="UP000235672">
    <property type="component" value="Unassembled WGS sequence"/>
</dbReference>
<feature type="non-terminal residue" evidence="2">
    <location>
        <position position="125"/>
    </location>
</feature>
<keyword evidence="3" id="KW-1185">Reference proteome</keyword>
<feature type="domain" description="Heterokaryon incompatibility" evidence="1">
    <location>
        <begin position="44"/>
        <end position="124"/>
    </location>
</feature>
<dbReference type="InterPro" id="IPR010730">
    <property type="entry name" value="HET"/>
</dbReference>
<sequence length="125" mass="14326">MDSQLYHPLKSSRSIRLLHIDDGHLDDPIRASFEEVELDISLSYHALSYTWGSGEAVESIHIQDNVLSVLPNLFDALKKLRANRYTPIWIDRICINQGDDDEKTSQVMLMRDIYRSAKLVLVDLG</sequence>
<dbReference type="Pfam" id="PF06985">
    <property type="entry name" value="HET"/>
    <property type="match status" value="1"/>
</dbReference>
<evidence type="ECO:0000313" key="3">
    <source>
        <dbReference type="Proteomes" id="UP000235672"/>
    </source>
</evidence>